<comment type="similarity">
    <text evidence="3 11">Belongs to the long-chain O-acyltransferase family.</text>
</comment>
<feature type="domain" description="O-acyltransferase WSD1 C-terminal" evidence="13">
    <location>
        <begin position="309"/>
        <end position="453"/>
    </location>
</feature>
<evidence type="ECO:0000313" key="15">
    <source>
        <dbReference type="Proteomes" id="UP000621454"/>
    </source>
</evidence>
<evidence type="ECO:0000259" key="13">
    <source>
        <dbReference type="Pfam" id="PF06974"/>
    </source>
</evidence>
<dbReference type="InterPro" id="IPR009721">
    <property type="entry name" value="O-acyltransferase_WSD1_C"/>
</dbReference>
<comment type="catalytic activity">
    <reaction evidence="10 11">
        <text>an acyl-CoA + a 1,2-diacyl-sn-glycerol = a triacyl-sn-glycerol + CoA</text>
        <dbReference type="Rhea" id="RHEA:10868"/>
        <dbReference type="ChEBI" id="CHEBI:17815"/>
        <dbReference type="ChEBI" id="CHEBI:57287"/>
        <dbReference type="ChEBI" id="CHEBI:58342"/>
        <dbReference type="ChEBI" id="CHEBI:64615"/>
        <dbReference type="EC" id="2.3.1.20"/>
    </reaction>
</comment>
<evidence type="ECO:0000256" key="10">
    <source>
        <dbReference type="ARBA" id="ARBA00048109"/>
    </source>
</evidence>
<evidence type="ECO:0000256" key="2">
    <source>
        <dbReference type="ARBA" id="ARBA00005189"/>
    </source>
</evidence>
<evidence type="ECO:0000256" key="9">
    <source>
        <dbReference type="ARBA" id="ARBA00023315"/>
    </source>
</evidence>
<evidence type="ECO:0000256" key="7">
    <source>
        <dbReference type="ARBA" id="ARBA00022798"/>
    </source>
</evidence>
<dbReference type="PANTHER" id="PTHR31650">
    <property type="entry name" value="O-ACYLTRANSFERASE (WSD1-LIKE) FAMILY PROTEIN"/>
    <property type="match status" value="1"/>
</dbReference>
<dbReference type="AlphaFoldDB" id="A0A916THS0"/>
<protein>
    <recommendedName>
        <fullName evidence="4 11">Diacylglycerol O-acyltransferase</fullName>
        <ecNumber evidence="4 11">2.3.1.20</ecNumber>
    </recommendedName>
</protein>
<dbReference type="GO" id="GO:0001666">
    <property type="term" value="P:response to hypoxia"/>
    <property type="evidence" value="ECO:0007669"/>
    <property type="project" value="TreeGrafter"/>
</dbReference>
<keyword evidence="7 11" id="KW-0319">Glycerol metabolism</keyword>
<evidence type="ECO:0000256" key="1">
    <source>
        <dbReference type="ARBA" id="ARBA00004771"/>
    </source>
</evidence>
<evidence type="ECO:0000256" key="11">
    <source>
        <dbReference type="RuleBase" id="RU361241"/>
    </source>
</evidence>
<evidence type="ECO:0000256" key="8">
    <source>
        <dbReference type="ARBA" id="ARBA00023098"/>
    </source>
</evidence>
<name>A0A916THS0_9ACTN</name>
<dbReference type="Pfam" id="PF03007">
    <property type="entry name" value="WS_DGAT_cat"/>
    <property type="match status" value="1"/>
</dbReference>
<gene>
    <name evidence="14" type="ORF">GCM10011489_36150</name>
</gene>
<comment type="caution">
    <text evidence="14">The sequence shown here is derived from an EMBL/GenBank/DDBJ whole genome shotgun (WGS) entry which is preliminary data.</text>
</comment>
<keyword evidence="9 11" id="KW-0012">Acyltransferase</keyword>
<dbReference type="InterPro" id="IPR014292">
    <property type="entry name" value="Acyl_transf_WS/DGAT"/>
</dbReference>
<keyword evidence="15" id="KW-1185">Reference proteome</keyword>
<dbReference type="GO" id="GO:0005886">
    <property type="term" value="C:plasma membrane"/>
    <property type="evidence" value="ECO:0007669"/>
    <property type="project" value="TreeGrafter"/>
</dbReference>
<dbReference type="PANTHER" id="PTHR31650:SF1">
    <property type="entry name" value="WAX ESTER SYNTHASE_DIACYLGLYCEROL ACYLTRANSFERASE 4-RELATED"/>
    <property type="match status" value="1"/>
</dbReference>
<comment type="pathway">
    <text evidence="2">Lipid metabolism.</text>
</comment>
<dbReference type="GO" id="GO:0004144">
    <property type="term" value="F:diacylglycerol O-acyltransferase activity"/>
    <property type="evidence" value="ECO:0007669"/>
    <property type="project" value="UniProtKB-EC"/>
</dbReference>
<dbReference type="GO" id="GO:0006071">
    <property type="term" value="P:glycerol metabolic process"/>
    <property type="evidence" value="ECO:0007669"/>
    <property type="project" value="UniProtKB-KW"/>
</dbReference>
<accession>A0A916THS0</accession>
<dbReference type="GO" id="GO:0051701">
    <property type="term" value="P:biological process involved in interaction with host"/>
    <property type="evidence" value="ECO:0007669"/>
    <property type="project" value="TreeGrafter"/>
</dbReference>
<reference evidence="14" key="2">
    <citation type="submission" date="2020-09" db="EMBL/GenBank/DDBJ databases">
        <authorList>
            <person name="Sun Q."/>
            <person name="Zhou Y."/>
        </authorList>
    </citation>
    <scope>NUCLEOTIDE SEQUENCE</scope>
    <source>
        <strain evidence="14">CGMCC 1.12827</strain>
    </source>
</reference>
<keyword evidence="6 11" id="KW-0808">Transferase</keyword>
<evidence type="ECO:0000259" key="12">
    <source>
        <dbReference type="Pfam" id="PF03007"/>
    </source>
</evidence>
<evidence type="ECO:0000313" key="14">
    <source>
        <dbReference type="EMBL" id="GGB45483.1"/>
    </source>
</evidence>
<evidence type="ECO:0000256" key="6">
    <source>
        <dbReference type="ARBA" id="ARBA00022679"/>
    </source>
</evidence>
<dbReference type="EMBL" id="BMGC01000043">
    <property type="protein sequence ID" value="GGB45483.1"/>
    <property type="molecule type" value="Genomic_DNA"/>
</dbReference>
<evidence type="ECO:0000256" key="4">
    <source>
        <dbReference type="ARBA" id="ARBA00013244"/>
    </source>
</evidence>
<proteinExistence type="inferred from homology"/>
<dbReference type="EC" id="2.3.1.20" evidence="4 11"/>
<comment type="pathway">
    <text evidence="1 11">Glycerolipid metabolism; triacylglycerol biosynthesis.</text>
</comment>
<feature type="domain" description="O-acyltransferase WSD1-like N-terminal" evidence="12">
    <location>
        <begin position="4"/>
        <end position="267"/>
    </location>
</feature>
<dbReference type="NCBIfam" id="TIGR02946">
    <property type="entry name" value="acyl_WS_DGAT"/>
    <property type="match status" value="1"/>
</dbReference>
<evidence type="ECO:0000256" key="5">
    <source>
        <dbReference type="ARBA" id="ARBA00022516"/>
    </source>
</evidence>
<dbReference type="InterPro" id="IPR004255">
    <property type="entry name" value="O-acyltransferase_WSD1_N"/>
</dbReference>
<dbReference type="InterPro" id="IPR045034">
    <property type="entry name" value="O-acyltransferase_WSD1-like"/>
</dbReference>
<dbReference type="Proteomes" id="UP000621454">
    <property type="component" value="Unassembled WGS sequence"/>
</dbReference>
<evidence type="ECO:0000256" key="3">
    <source>
        <dbReference type="ARBA" id="ARBA00009587"/>
    </source>
</evidence>
<keyword evidence="5 11" id="KW-0444">Lipid biosynthesis</keyword>
<dbReference type="Pfam" id="PF06974">
    <property type="entry name" value="WS_DGAT_C"/>
    <property type="match status" value="1"/>
</dbReference>
<dbReference type="GO" id="GO:0071731">
    <property type="term" value="P:response to nitric oxide"/>
    <property type="evidence" value="ECO:0007669"/>
    <property type="project" value="TreeGrafter"/>
</dbReference>
<dbReference type="GO" id="GO:0019432">
    <property type="term" value="P:triglyceride biosynthetic process"/>
    <property type="evidence" value="ECO:0007669"/>
    <property type="project" value="TreeGrafter"/>
</dbReference>
<sequence>MPITDSMFLIAEAREHPMHVGGLQLFRLPDDAGPGFVRDLVAELHEDAEVSPRLRRHPADPVGYLGNTWWATDAEVDLDYHLRHAAVPHPGRIRELFQLIALWHGSLLDRHRPMWEANIVEGIEGNRFALHTKIHHSLVDGVGALRLLEESLSTDPTDMTVRAPWSVPPPARANASAGGALGSATHLLSTAGKTLGTAMAATPRLLPTSAKVIRHALGDHGYTTPFEAPDTILNGPIGGARRFVAQSWEIERLREVGRLLGGTLNDVLLAMCASALRDYLIDRNALPDRSLTAMVPVSLRGGPDDPAANRVGAIIASLATDIDDPIDRFIAIRRSVQAAKRVMGDLGPMEILALSGINVSALAFANVPGFVRFTRPPFNVIISNVPGPAHKLYWRGAELQGIYPTSVVLDGQALNITTASYDDHIDIGIVGCRRSVPGLQRLIHHLDDALKELEKATS</sequence>
<organism evidence="14 15">
    <name type="scientific">Gordonia jinhuaensis</name>
    <dbReference type="NCBI Taxonomy" id="1517702"/>
    <lineage>
        <taxon>Bacteria</taxon>
        <taxon>Bacillati</taxon>
        <taxon>Actinomycetota</taxon>
        <taxon>Actinomycetes</taxon>
        <taxon>Mycobacteriales</taxon>
        <taxon>Gordoniaceae</taxon>
        <taxon>Gordonia</taxon>
    </lineage>
</organism>
<reference evidence="14" key="1">
    <citation type="journal article" date="2014" name="Int. J. Syst. Evol. Microbiol.">
        <title>Complete genome sequence of Corynebacterium casei LMG S-19264T (=DSM 44701T), isolated from a smear-ripened cheese.</title>
        <authorList>
            <consortium name="US DOE Joint Genome Institute (JGI-PGF)"/>
            <person name="Walter F."/>
            <person name="Albersmeier A."/>
            <person name="Kalinowski J."/>
            <person name="Ruckert C."/>
        </authorList>
    </citation>
    <scope>NUCLEOTIDE SEQUENCE</scope>
    <source>
        <strain evidence="14">CGMCC 1.12827</strain>
    </source>
</reference>
<keyword evidence="8 11" id="KW-0443">Lipid metabolism</keyword>